<feature type="domain" description="Nuclease associated modular" evidence="2">
    <location>
        <begin position="149"/>
        <end position="165"/>
    </location>
</feature>
<reference evidence="4" key="1">
    <citation type="submission" date="2024-05" db="EMBL/GenBank/DDBJ databases">
        <authorList>
            <person name="Mugo M.M."/>
            <person name="Musyoki A.M."/>
            <person name="Makumi A.M."/>
            <person name="Mutai I."/>
            <person name="Drechsel O."/>
            <person name="Kering K.K."/>
            <person name="Muturi P."/>
            <person name="Mbae C.K."/>
            <person name="Kariuki S.M."/>
        </authorList>
    </citation>
    <scope>NUCLEOTIDE SEQUENCE</scope>
</reference>
<dbReference type="EMBL" id="PP856729">
    <property type="protein sequence ID" value="XCH41670.1"/>
    <property type="molecule type" value="Genomic_DNA"/>
</dbReference>
<dbReference type="SMART" id="SM00496">
    <property type="entry name" value="IENR2"/>
    <property type="match status" value="2"/>
</dbReference>
<organism evidence="4">
    <name type="scientific">Salmonella phage vB_STmST313_KE31</name>
    <dbReference type="NCBI Taxonomy" id="3161181"/>
    <lineage>
        <taxon>Viruses</taxon>
        <taxon>Duplodnaviria</taxon>
        <taxon>Heunggongvirae</taxon>
        <taxon>Uroviricota</taxon>
        <taxon>Caudoviricetes</taxon>
        <taxon>Pantevenvirales</taxon>
        <taxon>Ackermannviridae</taxon>
        <taxon>Cvivirinae</taxon>
        <taxon>Kuttervirus</taxon>
    </lineage>
</organism>
<evidence type="ECO:0000256" key="1">
    <source>
        <dbReference type="SAM" id="MobiDB-lite"/>
    </source>
</evidence>
<accession>A0AAU8GJF7</accession>
<dbReference type="InterPro" id="IPR003611">
    <property type="entry name" value="NUMOD3"/>
</dbReference>
<keyword evidence="4" id="KW-0378">Hydrolase</keyword>
<dbReference type="GO" id="GO:0004519">
    <property type="term" value="F:endonuclease activity"/>
    <property type="evidence" value="ECO:0007669"/>
    <property type="project" value="UniProtKB-KW"/>
</dbReference>
<dbReference type="GO" id="GO:0003677">
    <property type="term" value="F:DNA binding"/>
    <property type="evidence" value="ECO:0007669"/>
    <property type="project" value="InterPro"/>
</dbReference>
<gene>
    <name evidence="4" type="ORF">DSCPLJFW_CDS0020</name>
</gene>
<evidence type="ECO:0000313" key="4">
    <source>
        <dbReference type="EMBL" id="XCH41670.1"/>
    </source>
</evidence>
<dbReference type="InterPro" id="IPR003615">
    <property type="entry name" value="HNH_nuc"/>
</dbReference>
<proteinExistence type="predicted"/>
<feature type="domain" description="HNH nuclease" evidence="3">
    <location>
        <begin position="5"/>
        <end position="53"/>
    </location>
</feature>
<evidence type="ECO:0000259" key="3">
    <source>
        <dbReference type="SMART" id="SM00507"/>
    </source>
</evidence>
<dbReference type="CDD" id="cd00085">
    <property type="entry name" value="HNHc"/>
    <property type="match status" value="1"/>
</dbReference>
<feature type="domain" description="Nuclease associated modular" evidence="2">
    <location>
        <begin position="132"/>
        <end position="148"/>
    </location>
</feature>
<name>A0AAU8GJF7_9CAUD</name>
<evidence type="ECO:0000259" key="2">
    <source>
        <dbReference type="SMART" id="SM00496"/>
    </source>
</evidence>
<keyword evidence="4" id="KW-0540">Nuclease</keyword>
<dbReference type="SMART" id="SM00507">
    <property type="entry name" value="HNHc"/>
    <property type="match status" value="1"/>
</dbReference>
<protein>
    <submittedName>
        <fullName evidence="4">Homing endonuclease</fullName>
    </submittedName>
</protein>
<sequence length="282" mass="33267">MKYILILNNIISRAQMRGKLDNIYQERHHIIPVSEGGTNHFSNLVWLSPEEHYVVHHLMWRILPLKPARRKAWSGMNNMSKNNKEFGVLRRKCSERMKEIMASEEHKERCRQQSFKNSLSAEVQTKRTESLKGYKHSKNTREKMSKARSGKPHSETHKANLTKSITERMRTPEERERYSIKWKENNPMNTISPWEHPTTIKNGKVLQWLFAGVFFKWWANHGREINKNRYCLMLKETGLSSSCSKATAQTCISRFQNGWVPDEDPAWMNFVEITDGRRKPKI</sequence>
<keyword evidence="4" id="KW-0255">Endonuclease</keyword>
<feature type="region of interest" description="Disordered" evidence="1">
    <location>
        <begin position="133"/>
        <end position="158"/>
    </location>
</feature>